<feature type="transmembrane region" description="Helical" evidence="2">
    <location>
        <begin position="357"/>
        <end position="380"/>
    </location>
</feature>
<evidence type="ECO:0000313" key="3">
    <source>
        <dbReference type="EMBL" id="MBM7417280.1"/>
    </source>
</evidence>
<dbReference type="RefSeq" id="WP_204869910.1">
    <property type="nucleotide sequence ID" value="NZ_JAFBBK010000001.1"/>
</dbReference>
<organism evidence="3 4">
    <name type="scientific">Rhodococcoides corynebacterioides</name>
    <dbReference type="NCBI Taxonomy" id="53972"/>
    <lineage>
        <taxon>Bacteria</taxon>
        <taxon>Bacillati</taxon>
        <taxon>Actinomycetota</taxon>
        <taxon>Actinomycetes</taxon>
        <taxon>Mycobacteriales</taxon>
        <taxon>Nocardiaceae</taxon>
        <taxon>Rhodococcoides</taxon>
    </lineage>
</organism>
<feature type="transmembrane region" description="Helical" evidence="2">
    <location>
        <begin position="75"/>
        <end position="101"/>
    </location>
</feature>
<name>A0ABS2KZC0_9NOCA</name>
<comment type="caution">
    <text evidence="3">The sequence shown here is derived from an EMBL/GenBank/DDBJ whole genome shotgun (WGS) entry which is preliminary data.</text>
</comment>
<reference evidence="3 4" key="1">
    <citation type="submission" date="2021-01" db="EMBL/GenBank/DDBJ databases">
        <title>Genomics of switchgrass bacterial isolates.</title>
        <authorList>
            <person name="Shade A."/>
        </authorList>
    </citation>
    <scope>NUCLEOTIDE SEQUENCE [LARGE SCALE GENOMIC DNA]</scope>
    <source>
        <strain evidence="3 4">PvP111</strain>
    </source>
</reference>
<evidence type="ECO:0008006" key="5">
    <source>
        <dbReference type="Google" id="ProtNLM"/>
    </source>
</evidence>
<feature type="transmembrane region" description="Helical" evidence="2">
    <location>
        <begin position="231"/>
        <end position="251"/>
    </location>
</feature>
<dbReference type="EMBL" id="JAFBBK010000001">
    <property type="protein sequence ID" value="MBM7417280.1"/>
    <property type="molecule type" value="Genomic_DNA"/>
</dbReference>
<feature type="transmembrane region" description="Helical" evidence="2">
    <location>
        <begin position="387"/>
        <end position="403"/>
    </location>
</feature>
<keyword evidence="2" id="KW-1133">Transmembrane helix</keyword>
<evidence type="ECO:0000313" key="4">
    <source>
        <dbReference type="Proteomes" id="UP000703038"/>
    </source>
</evidence>
<proteinExistence type="predicted"/>
<dbReference type="Proteomes" id="UP000703038">
    <property type="component" value="Unassembled WGS sequence"/>
</dbReference>
<keyword evidence="4" id="KW-1185">Reference proteome</keyword>
<keyword evidence="2" id="KW-0812">Transmembrane</keyword>
<protein>
    <recommendedName>
        <fullName evidence="5">O-antigen polysaccharide polymerase Wzy</fullName>
    </recommendedName>
</protein>
<feature type="transmembrane region" description="Helical" evidence="2">
    <location>
        <begin position="160"/>
        <end position="178"/>
    </location>
</feature>
<evidence type="ECO:0000256" key="2">
    <source>
        <dbReference type="SAM" id="Phobius"/>
    </source>
</evidence>
<feature type="transmembrane region" description="Helical" evidence="2">
    <location>
        <begin position="122"/>
        <end position="140"/>
    </location>
</feature>
<accession>A0ABS2KZC0</accession>
<sequence>MTAYSAVALTTAAIVALVVSAMFVPGVAKVFLLAQAAYWSLSYVARPLVLLWTLPQPQFADSLADPRLANIGYDIGIAEVLKPVVFGLWFYVALVVGYVLFRRWRRGPQERTTIGAAVADPYFFRSLGTIYVLGLGGRFVSFATGNTGSAGEVSSSNPLLDFAATMATVGALGLIVFARPEKLWQTAVLLLGLMGMELVWTVIVESKTPVLGAALAVAVRFALIGWTRGTIIGVLGISAGAIGAFGILQSLKVDPEARAISAAAEASYPPVVQPFLPILRRFDLLEAATDAYYMQGREWISHGDVVKNAFLNFIPSQLLGSEKFQSGTAWADQVRGSSVDMRNVSVSLAEGNISEGFVFGGYAGVAVTMTFTFVMVLVAVRWLLARNFLFVVLGLTLIEYPVLFERGILGTTESIGKSLQLAILVWIVTLLVGEYSRQCAETPPPTTHVPDDISTLDRSSSKGSASWV</sequence>
<feature type="transmembrane region" description="Helical" evidence="2">
    <location>
        <begin position="183"/>
        <end position="203"/>
    </location>
</feature>
<feature type="transmembrane region" description="Helical" evidence="2">
    <location>
        <begin position="6"/>
        <end position="24"/>
    </location>
</feature>
<feature type="region of interest" description="Disordered" evidence="1">
    <location>
        <begin position="440"/>
        <end position="468"/>
    </location>
</feature>
<gene>
    <name evidence="3" type="ORF">JOE42_004013</name>
</gene>
<keyword evidence="2" id="KW-0472">Membrane</keyword>
<evidence type="ECO:0000256" key="1">
    <source>
        <dbReference type="SAM" id="MobiDB-lite"/>
    </source>
</evidence>
<feature type="compositionally biased region" description="Polar residues" evidence="1">
    <location>
        <begin position="456"/>
        <end position="468"/>
    </location>
</feature>